<sequence>MGKKFSLKVYKATWEHSYGEQTTFTDHHVYFYKYDSKTKKHTIETYDLKTGHLQKRQEIKGITEMLPRRVRFQSYDFMVLQES</sequence>
<keyword evidence="2" id="KW-1185">Reference proteome</keyword>
<name>A0ABW4C9J1_9BACL</name>
<evidence type="ECO:0000313" key="2">
    <source>
        <dbReference type="Proteomes" id="UP001597282"/>
    </source>
</evidence>
<comment type="caution">
    <text evidence="1">The sequence shown here is derived from an EMBL/GenBank/DDBJ whole genome shotgun (WGS) entry which is preliminary data.</text>
</comment>
<reference evidence="2" key="1">
    <citation type="journal article" date="2019" name="Int. J. Syst. Evol. Microbiol.">
        <title>The Global Catalogue of Microorganisms (GCM) 10K type strain sequencing project: providing services to taxonomists for standard genome sequencing and annotation.</title>
        <authorList>
            <consortium name="The Broad Institute Genomics Platform"/>
            <consortium name="The Broad Institute Genome Sequencing Center for Infectious Disease"/>
            <person name="Wu L."/>
            <person name="Ma J."/>
        </authorList>
    </citation>
    <scope>NUCLEOTIDE SEQUENCE [LARGE SCALE GENOMIC DNA]</scope>
    <source>
        <strain evidence="2">S1</strain>
    </source>
</reference>
<proteinExistence type="predicted"/>
<gene>
    <name evidence="1" type="ORF">ACFQ4Y_09030</name>
</gene>
<evidence type="ECO:0000313" key="1">
    <source>
        <dbReference type="EMBL" id="MFD1427067.1"/>
    </source>
</evidence>
<dbReference type="EMBL" id="JBHTNU010000007">
    <property type="protein sequence ID" value="MFD1427067.1"/>
    <property type="molecule type" value="Genomic_DNA"/>
</dbReference>
<dbReference type="Proteomes" id="UP001597282">
    <property type="component" value="Unassembled WGS sequence"/>
</dbReference>
<dbReference type="RefSeq" id="WP_380164979.1">
    <property type="nucleotide sequence ID" value="NZ_JBHTNU010000007.1"/>
</dbReference>
<organism evidence="1 2">
    <name type="scientific">Kroppenstedtia sanguinis</name>
    <dbReference type="NCBI Taxonomy" id="1380684"/>
    <lineage>
        <taxon>Bacteria</taxon>
        <taxon>Bacillati</taxon>
        <taxon>Bacillota</taxon>
        <taxon>Bacilli</taxon>
        <taxon>Bacillales</taxon>
        <taxon>Thermoactinomycetaceae</taxon>
        <taxon>Kroppenstedtia</taxon>
    </lineage>
</organism>
<protein>
    <submittedName>
        <fullName evidence="1">Uncharacterized protein</fullName>
    </submittedName>
</protein>
<accession>A0ABW4C9J1</accession>